<name>A0A0R2HV88_9LACO</name>
<dbReference type="PROSITE" id="PS51257">
    <property type="entry name" value="PROKAR_LIPOPROTEIN"/>
    <property type="match status" value="1"/>
</dbReference>
<dbReference type="EMBL" id="CP012288">
    <property type="protein sequence ID" value="AMV67110.1"/>
    <property type="molecule type" value="Genomic_DNA"/>
</dbReference>
<dbReference type="KEGG" id="pdm:ADU72_1177"/>
<evidence type="ECO:0000313" key="5">
    <source>
        <dbReference type="Proteomes" id="UP000076405"/>
    </source>
</evidence>
<keyword evidence="1" id="KW-0732">Signal</keyword>
<accession>A0A0R2HV88</accession>
<reference evidence="4 5" key="1">
    <citation type="journal article" date="2016" name="PLoS ONE">
        <title>The Identification of Novel Diagnostic Marker Genes for the Detection of Beer Spoiling Pediococcus damnosus Strains Using the BlAst Diagnostic Gene findEr.</title>
        <authorList>
            <person name="Behr J."/>
            <person name="Geissler A.J."/>
            <person name="Schmid J."/>
            <person name="Zehe A."/>
            <person name="Vogel R.F."/>
        </authorList>
    </citation>
    <scope>NUCLEOTIDE SEQUENCE [LARGE SCALE GENOMIC DNA]</scope>
    <source>
        <strain evidence="2 5">TMW 2.1533</strain>
        <strain evidence="3 4">TMW 2.1535</strain>
    </source>
</reference>
<gene>
    <name evidence="2" type="ORF">ADU70_1519</name>
    <name evidence="3" type="ORF">ADU72_1177</name>
</gene>
<sequence length="178" mass="19518">MKRMKKLYLMIGLPLVCLCLLLAGCAKTGTDSGTTIKSSVPRVSKVSARKQIRNNGGLWYFAKDLKYKSNSGIEAFTFTKNGKVTAYNVKKYYASYAAAKKAKGLSSFGKGTYKLTTNKQKQTVLTLKMKLSGIPATYSFKLKKGLAKKYKGLTFHGFNAARTVDSDTVNGILVQAKK</sequence>
<feature type="signal peptide" evidence="1">
    <location>
        <begin position="1"/>
        <end position="28"/>
    </location>
</feature>
<dbReference type="EMBL" id="CP012275">
    <property type="protein sequence ID" value="AMV63003.1"/>
    <property type="molecule type" value="Genomic_DNA"/>
</dbReference>
<keyword evidence="4" id="KW-1185">Reference proteome</keyword>
<feature type="chain" id="PRO_5044546188" description="Lipoprotein" evidence="1">
    <location>
        <begin position="29"/>
        <end position="178"/>
    </location>
</feature>
<evidence type="ECO:0000313" key="4">
    <source>
        <dbReference type="Proteomes" id="UP000076244"/>
    </source>
</evidence>
<protein>
    <recommendedName>
        <fullName evidence="6">Lipoprotein</fullName>
    </recommendedName>
</protein>
<dbReference type="AlphaFoldDB" id="A0A0R2HV88"/>
<organism evidence="2 5">
    <name type="scientific">Pediococcus damnosus</name>
    <dbReference type="NCBI Taxonomy" id="51663"/>
    <lineage>
        <taxon>Bacteria</taxon>
        <taxon>Bacillati</taxon>
        <taxon>Bacillota</taxon>
        <taxon>Bacilli</taxon>
        <taxon>Lactobacillales</taxon>
        <taxon>Lactobacillaceae</taxon>
        <taxon>Pediococcus</taxon>
    </lineage>
</organism>
<dbReference type="Proteomes" id="UP000076244">
    <property type="component" value="Chromosome"/>
</dbReference>
<dbReference type="OrthoDB" id="2249628at2"/>
<dbReference type="Proteomes" id="UP000076405">
    <property type="component" value="Chromosome"/>
</dbReference>
<evidence type="ECO:0000313" key="2">
    <source>
        <dbReference type="EMBL" id="AMV63003.1"/>
    </source>
</evidence>
<dbReference type="RefSeq" id="WP_052694467.1">
    <property type="nucleotide sequence ID" value="NZ_BAAAXI010000020.1"/>
</dbReference>
<evidence type="ECO:0000313" key="3">
    <source>
        <dbReference type="EMBL" id="AMV67110.1"/>
    </source>
</evidence>
<evidence type="ECO:0008006" key="6">
    <source>
        <dbReference type="Google" id="ProtNLM"/>
    </source>
</evidence>
<evidence type="ECO:0000256" key="1">
    <source>
        <dbReference type="SAM" id="SignalP"/>
    </source>
</evidence>
<proteinExistence type="predicted"/>